<evidence type="ECO:0000313" key="2">
    <source>
        <dbReference type="EMBL" id="HAU2396170.1"/>
    </source>
</evidence>
<protein>
    <recommendedName>
        <fullName evidence="1">CD-NTase-associated protein 12/Pycsar effector protein TIR domain-containing protein</fullName>
    </recommendedName>
</protein>
<dbReference type="PIRSF" id="PIRSF032620">
    <property type="entry name" value="UCP032620"/>
    <property type="match status" value="1"/>
</dbReference>
<dbReference type="Pfam" id="PF10137">
    <property type="entry name" value="CAP12-PCTIR_TIR"/>
    <property type="match status" value="1"/>
</dbReference>
<sequence>MAKIESNSLDINRKIFVVYGHDENARSQLDAMLRRWGLEPLILDQLPSKGQTIIEKLEDYTNDIGFGVVLATPDDEGHRKDRADEKTYRARQNVVLELGMLLTKLGRQKVAILLRDQEKMERPSDIQGLIYIPFKENLQKEAGPLLAKEMAAQGYNIDIINL</sequence>
<evidence type="ECO:0000313" key="3">
    <source>
        <dbReference type="Proteomes" id="UP000863577"/>
    </source>
</evidence>
<feature type="domain" description="CD-NTase-associated protein 12/Pycsar effector protein TIR" evidence="1">
    <location>
        <begin position="14"/>
        <end position="135"/>
    </location>
</feature>
<gene>
    <name evidence="2" type="ORF">JBK99_07485</name>
</gene>
<dbReference type="InterPro" id="IPR019302">
    <property type="entry name" value="CAP12/PCTIR_TIR_dom"/>
</dbReference>
<name>A0AAN5Q3T4_LEGPN</name>
<dbReference type="RefSeq" id="WP_080450347.1">
    <property type="nucleotide sequence ID" value="NZ_FJBE01000005.1"/>
</dbReference>
<dbReference type="Proteomes" id="UP000863577">
    <property type="component" value="Unassembled WGS sequence"/>
</dbReference>
<comment type="caution">
    <text evidence="2">The sequence shown here is derived from an EMBL/GenBank/DDBJ whole genome shotgun (WGS) entry which is preliminary data.</text>
</comment>
<dbReference type="AlphaFoldDB" id="A0AAN5Q3T4"/>
<reference evidence="2" key="2">
    <citation type="submission" date="2019-09" db="EMBL/GenBank/DDBJ databases">
        <authorList>
            <consortium name="NCBI Pathogen Detection Project"/>
        </authorList>
    </citation>
    <scope>NUCLEOTIDE SEQUENCE</scope>
    <source>
        <strain evidence="2">CL18-200174</strain>
    </source>
</reference>
<evidence type="ECO:0000259" key="1">
    <source>
        <dbReference type="Pfam" id="PF10137"/>
    </source>
</evidence>
<dbReference type="InterPro" id="IPR014571">
    <property type="entry name" value="UCP032620"/>
</dbReference>
<accession>A0AAN5Q3T4</accession>
<dbReference type="EMBL" id="DACWOD010000005">
    <property type="protein sequence ID" value="HAU2396170.1"/>
    <property type="molecule type" value="Genomic_DNA"/>
</dbReference>
<reference evidence="2" key="1">
    <citation type="journal article" date="2018" name="Genome Biol.">
        <title>SKESA: strategic k-mer extension for scrupulous assemblies.</title>
        <authorList>
            <person name="Souvorov A."/>
            <person name="Agarwala R."/>
            <person name="Lipman D.J."/>
        </authorList>
    </citation>
    <scope>NUCLEOTIDE SEQUENCE</scope>
    <source>
        <strain evidence="2">CL18-200174</strain>
    </source>
</reference>
<dbReference type="GO" id="GO:0050135">
    <property type="term" value="F:NADP+ nucleosidase activity"/>
    <property type="evidence" value="ECO:0007669"/>
    <property type="project" value="InterPro"/>
</dbReference>
<organism evidence="2 3">
    <name type="scientific">Legionella pneumophila</name>
    <dbReference type="NCBI Taxonomy" id="446"/>
    <lineage>
        <taxon>Bacteria</taxon>
        <taxon>Pseudomonadati</taxon>
        <taxon>Pseudomonadota</taxon>
        <taxon>Gammaproteobacteria</taxon>
        <taxon>Legionellales</taxon>
        <taxon>Legionellaceae</taxon>
        <taxon>Legionella</taxon>
    </lineage>
</organism>
<proteinExistence type="predicted"/>